<dbReference type="EMBL" id="JBHSBH010000007">
    <property type="protein sequence ID" value="MFC3996582.1"/>
    <property type="molecule type" value="Genomic_DNA"/>
</dbReference>
<evidence type="ECO:0000313" key="5">
    <source>
        <dbReference type="Proteomes" id="UP001595847"/>
    </source>
</evidence>
<name>A0ABV8FNN1_9ACTN</name>
<dbReference type="RefSeq" id="WP_378532769.1">
    <property type="nucleotide sequence ID" value="NZ_JBHSBH010000007.1"/>
</dbReference>
<proteinExistence type="inferred from homology"/>
<evidence type="ECO:0000256" key="1">
    <source>
        <dbReference type="ARBA" id="ARBA00010742"/>
    </source>
</evidence>
<feature type="domain" description="Solute-binding protein family 3/N-terminal" evidence="3">
    <location>
        <begin position="37"/>
        <end position="252"/>
    </location>
</feature>
<dbReference type="PANTHER" id="PTHR30024">
    <property type="entry name" value="ALIPHATIC SULFONATES-BINDING PROTEIN-RELATED"/>
    <property type="match status" value="1"/>
</dbReference>
<dbReference type="PANTHER" id="PTHR30024:SF48">
    <property type="entry name" value="ABC TRANSPORTER SUBSTRATE-BINDING PROTEIN"/>
    <property type="match status" value="1"/>
</dbReference>
<gene>
    <name evidence="4" type="ORF">ACFOVU_11700</name>
</gene>
<dbReference type="Gene3D" id="3.40.190.10">
    <property type="entry name" value="Periplasmic binding protein-like II"/>
    <property type="match status" value="2"/>
</dbReference>
<dbReference type="Proteomes" id="UP001595847">
    <property type="component" value="Unassembled WGS sequence"/>
</dbReference>
<protein>
    <submittedName>
        <fullName evidence="4">ABC transporter substrate-binding protein</fullName>
    </submittedName>
</protein>
<sequence length="333" mass="34189">MPSPQRTAAAAAATLALLLASACGADDAPADDIADVVLRVGDQTGATRALLEEAGLLDDVPYEIEWSEYAAAVNLHEALKADAIDIGAAADAPTVSALAGGSQIKAAAAWTNNGTGTSLLVPADSDIDSVADLRGAEVSPTTRGSIGHYLLLGALEQEGLSAGDVDVSFLAPVDASTAFSSGGIDAWATWGVYNARAQGDLDARVLVEGEDVLPGYSILSATDDALADPLKVEAIADYAERVDRSYAWGRDNPDDYDAFYADFSQQSIEIAHQVAESTTSYRRVPVDAELAAELQTTYTTWVDGGVLPDDGLDLAEHTTDAVDSAAAAGGGAG</sequence>
<dbReference type="SUPFAM" id="SSF53850">
    <property type="entry name" value="Periplasmic binding protein-like II"/>
    <property type="match status" value="1"/>
</dbReference>
<dbReference type="SMART" id="SM00062">
    <property type="entry name" value="PBPb"/>
    <property type="match status" value="1"/>
</dbReference>
<evidence type="ECO:0000259" key="3">
    <source>
        <dbReference type="SMART" id="SM00062"/>
    </source>
</evidence>
<evidence type="ECO:0000313" key="4">
    <source>
        <dbReference type="EMBL" id="MFC3996582.1"/>
    </source>
</evidence>
<comment type="similarity">
    <text evidence="1">Belongs to the bacterial solute-binding protein SsuA/TauA family.</text>
</comment>
<dbReference type="PROSITE" id="PS51257">
    <property type="entry name" value="PROKAR_LIPOPROTEIN"/>
    <property type="match status" value="1"/>
</dbReference>
<keyword evidence="5" id="KW-1185">Reference proteome</keyword>
<dbReference type="Pfam" id="PF09084">
    <property type="entry name" value="NMT1"/>
    <property type="match status" value="1"/>
</dbReference>
<accession>A0ABV8FNN1</accession>
<dbReference type="InterPro" id="IPR015168">
    <property type="entry name" value="SsuA/THI5"/>
</dbReference>
<organism evidence="4 5">
    <name type="scientific">Nocardiopsis sediminis</name>
    <dbReference type="NCBI Taxonomy" id="1778267"/>
    <lineage>
        <taxon>Bacteria</taxon>
        <taxon>Bacillati</taxon>
        <taxon>Actinomycetota</taxon>
        <taxon>Actinomycetes</taxon>
        <taxon>Streptosporangiales</taxon>
        <taxon>Nocardiopsidaceae</taxon>
        <taxon>Nocardiopsis</taxon>
    </lineage>
</organism>
<dbReference type="CDD" id="cd13558">
    <property type="entry name" value="PBP2_SsuA_like_2"/>
    <property type="match status" value="1"/>
</dbReference>
<evidence type="ECO:0000256" key="2">
    <source>
        <dbReference type="SAM" id="SignalP"/>
    </source>
</evidence>
<feature type="signal peptide" evidence="2">
    <location>
        <begin position="1"/>
        <end position="25"/>
    </location>
</feature>
<dbReference type="InterPro" id="IPR001638">
    <property type="entry name" value="Solute-binding_3/MltF_N"/>
</dbReference>
<keyword evidence="2" id="KW-0732">Signal</keyword>
<feature type="chain" id="PRO_5045652540" evidence="2">
    <location>
        <begin position="26"/>
        <end position="333"/>
    </location>
</feature>
<reference evidence="5" key="1">
    <citation type="journal article" date="2019" name="Int. J. Syst. Evol. Microbiol.">
        <title>The Global Catalogue of Microorganisms (GCM) 10K type strain sequencing project: providing services to taxonomists for standard genome sequencing and annotation.</title>
        <authorList>
            <consortium name="The Broad Institute Genomics Platform"/>
            <consortium name="The Broad Institute Genome Sequencing Center for Infectious Disease"/>
            <person name="Wu L."/>
            <person name="Ma J."/>
        </authorList>
    </citation>
    <scope>NUCLEOTIDE SEQUENCE [LARGE SCALE GENOMIC DNA]</scope>
    <source>
        <strain evidence="5">TBRC 1826</strain>
    </source>
</reference>
<comment type="caution">
    <text evidence="4">The sequence shown here is derived from an EMBL/GenBank/DDBJ whole genome shotgun (WGS) entry which is preliminary data.</text>
</comment>